<protein>
    <submittedName>
        <fullName evidence="1 2">Uncharacterized protein</fullName>
    </submittedName>
</protein>
<dbReference type="Proteomes" id="UP000006727">
    <property type="component" value="Chromosome 4"/>
</dbReference>
<gene>
    <name evidence="1" type="ORF">PHYPA_006573</name>
</gene>
<dbReference type="Gramene" id="Pp3c4_21639V3.1">
    <property type="protein sequence ID" value="PAC:32920519.CDS.1"/>
    <property type="gene ID" value="Pp3c4_21639"/>
</dbReference>
<proteinExistence type="predicted"/>
<dbReference type="InParanoid" id="A0A2K1KPK7"/>
<dbReference type="AlphaFoldDB" id="A0A2K1KPK7"/>
<name>A0A2K1KPK7_PHYPA</name>
<evidence type="ECO:0000313" key="2">
    <source>
        <dbReference type="EnsemblPlants" id="PAC:32920519.CDS.1"/>
    </source>
</evidence>
<dbReference type="PaxDb" id="3218-PP1S298_11V6.1"/>
<reference evidence="1 3" key="2">
    <citation type="journal article" date="2018" name="Plant J.">
        <title>The Physcomitrella patens chromosome-scale assembly reveals moss genome structure and evolution.</title>
        <authorList>
            <person name="Lang D."/>
            <person name="Ullrich K.K."/>
            <person name="Murat F."/>
            <person name="Fuchs J."/>
            <person name="Jenkins J."/>
            <person name="Haas F.B."/>
            <person name="Piednoel M."/>
            <person name="Gundlach H."/>
            <person name="Van Bel M."/>
            <person name="Meyberg R."/>
            <person name="Vives C."/>
            <person name="Morata J."/>
            <person name="Symeonidi A."/>
            <person name="Hiss M."/>
            <person name="Muchero W."/>
            <person name="Kamisugi Y."/>
            <person name="Saleh O."/>
            <person name="Blanc G."/>
            <person name="Decker E.L."/>
            <person name="van Gessel N."/>
            <person name="Grimwood J."/>
            <person name="Hayes R.D."/>
            <person name="Graham S.W."/>
            <person name="Gunter L.E."/>
            <person name="McDaniel S.F."/>
            <person name="Hoernstein S.N.W."/>
            <person name="Larsson A."/>
            <person name="Li F.W."/>
            <person name="Perroud P.F."/>
            <person name="Phillips J."/>
            <person name="Ranjan P."/>
            <person name="Rokshar D.S."/>
            <person name="Rothfels C.J."/>
            <person name="Schneider L."/>
            <person name="Shu S."/>
            <person name="Stevenson D.W."/>
            <person name="Thummler F."/>
            <person name="Tillich M."/>
            <person name="Villarreal Aguilar J.C."/>
            <person name="Widiez T."/>
            <person name="Wong G.K."/>
            <person name="Wymore A."/>
            <person name="Zhang Y."/>
            <person name="Zimmer A.D."/>
            <person name="Quatrano R.S."/>
            <person name="Mayer K.F.X."/>
            <person name="Goodstein D."/>
            <person name="Casacuberta J.M."/>
            <person name="Vandepoele K."/>
            <person name="Reski R."/>
            <person name="Cuming A.C."/>
            <person name="Tuskan G.A."/>
            <person name="Maumus F."/>
            <person name="Salse J."/>
            <person name="Schmutz J."/>
            <person name="Rensing S.A."/>
        </authorList>
    </citation>
    <scope>NUCLEOTIDE SEQUENCE [LARGE SCALE GENOMIC DNA]</scope>
    <source>
        <strain evidence="2 3">cv. Gransden 2004</strain>
    </source>
</reference>
<reference evidence="1 3" key="1">
    <citation type="journal article" date="2008" name="Science">
        <title>The Physcomitrella genome reveals evolutionary insights into the conquest of land by plants.</title>
        <authorList>
            <person name="Rensing S."/>
            <person name="Lang D."/>
            <person name="Zimmer A."/>
            <person name="Terry A."/>
            <person name="Salamov A."/>
            <person name="Shapiro H."/>
            <person name="Nishiyama T."/>
            <person name="Perroud P.-F."/>
            <person name="Lindquist E."/>
            <person name="Kamisugi Y."/>
            <person name="Tanahashi T."/>
            <person name="Sakakibara K."/>
            <person name="Fujita T."/>
            <person name="Oishi K."/>
            <person name="Shin-I T."/>
            <person name="Kuroki Y."/>
            <person name="Toyoda A."/>
            <person name="Suzuki Y."/>
            <person name="Hashimoto A."/>
            <person name="Yamaguchi K."/>
            <person name="Sugano A."/>
            <person name="Kohara Y."/>
            <person name="Fujiyama A."/>
            <person name="Anterola A."/>
            <person name="Aoki S."/>
            <person name="Ashton N."/>
            <person name="Barbazuk W.B."/>
            <person name="Barker E."/>
            <person name="Bennetzen J."/>
            <person name="Bezanilla M."/>
            <person name="Blankenship R."/>
            <person name="Cho S.H."/>
            <person name="Dutcher S."/>
            <person name="Estelle M."/>
            <person name="Fawcett J.A."/>
            <person name="Gundlach H."/>
            <person name="Hanada K."/>
            <person name="Heyl A."/>
            <person name="Hicks K.A."/>
            <person name="Hugh J."/>
            <person name="Lohr M."/>
            <person name="Mayer K."/>
            <person name="Melkozernov A."/>
            <person name="Murata T."/>
            <person name="Nelson D."/>
            <person name="Pils B."/>
            <person name="Prigge M."/>
            <person name="Reiss B."/>
            <person name="Renner T."/>
            <person name="Rombauts S."/>
            <person name="Rushton P."/>
            <person name="Sanderfoot A."/>
            <person name="Schween G."/>
            <person name="Shiu S.-H."/>
            <person name="Stueber K."/>
            <person name="Theodoulou F.L."/>
            <person name="Tu H."/>
            <person name="Van de Peer Y."/>
            <person name="Verrier P.J."/>
            <person name="Waters E."/>
            <person name="Wood A."/>
            <person name="Yang L."/>
            <person name="Cove D."/>
            <person name="Cuming A."/>
            <person name="Hasebe M."/>
            <person name="Lucas S."/>
            <person name="Mishler D.B."/>
            <person name="Reski R."/>
            <person name="Grigoriev I."/>
            <person name="Quatrano R.S."/>
            <person name="Boore J.L."/>
        </authorList>
    </citation>
    <scope>NUCLEOTIDE SEQUENCE [LARGE SCALE GENOMIC DNA]</scope>
    <source>
        <strain evidence="2 3">cv. Gransden 2004</strain>
    </source>
</reference>
<reference evidence="2" key="3">
    <citation type="submission" date="2020-12" db="UniProtKB">
        <authorList>
            <consortium name="EnsemblPlants"/>
        </authorList>
    </citation>
    <scope>IDENTIFICATION</scope>
</reference>
<dbReference type="EnsemblPlants" id="Pp3c4_21639V3.1">
    <property type="protein sequence ID" value="PAC:32920519.CDS.1"/>
    <property type="gene ID" value="Pp3c4_21639"/>
</dbReference>
<sequence length="70" mass="7649">MPGTGGKPFAKVQCQAVIPTISTVHDPDPAFPCRGLKRQCGLIDRLLHRYDGGFEAERMFIGFSTGIEVN</sequence>
<evidence type="ECO:0000313" key="3">
    <source>
        <dbReference type="Proteomes" id="UP000006727"/>
    </source>
</evidence>
<accession>A0A2K1KPK7</accession>
<evidence type="ECO:0000313" key="1">
    <source>
        <dbReference type="EMBL" id="PNR55676.1"/>
    </source>
</evidence>
<dbReference type="EMBL" id="ABEU02000004">
    <property type="protein sequence ID" value="PNR55676.1"/>
    <property type="molecule type" value="Genomic_DNA"/>
</dbReference>
<keyword evidence="3" id="KW-1185">Reference proteome</keyword>
<organism evidence="1">
    <name type="scientific">Physcomitrium patens</name>
    <name type="common">Spreading-leaved earth moss</name>
    <name type="synonym">Physcomitrella patens</name>
    <dbReference type="NCBI Taxonomy" id="3218"/>
    <lineage>
        <taxon>Eukaryota</taxon>
        <taxon>Viridiplantae</taxon>
        <taxon>Streptophyta</taxon>
        <taxon>Embryophyta</taxon>
        <taxon>Bryophyta</taxon>
        <taxon>Bryophytina</taxon>
        <taxon>Bryopsida</taxon>
        <taxon>Funariidae</taxon>
        <taxon>Funariales</taxon>
        <taxon>Funariaceae</taxon>
        <taxon>Physcomitrium</taxon>
    </lineage>
</organism>